<dbReference type="EMBL" id="AMLP01000293">
    <property type="protein sequence ID" value="ELS50251.1"/>
    <property type="molecule type" value="Genomic_DNA"/>
</dbReference>
<evidence type="ECO:0000313" key="2">
    <source>
        <dbReference type="Proteomes" id="UP000011205"/>
    </source>
</evidence>
<dbReference type="Proteomes" id="UP000011205">
    <property type="component" value="Unassembled WGS sequence"/>
</dbReference>
<protein>
    <submittedName>
        <fullName evidence="1">Uncharacterized protein</fullName>
    </submittedName>
</protein>
<organism evidence="1 2">
    <name type="scientific">Streptomyces viridochromogenes Tue57</name>
    <dbReference type="NCBI Taxonomy" id="1160705"/>
    <lineage>
        <taxon>Bacteria</taxon>
        <taxon>Bacillati</taxon>
        <taxon>Actinomycetota</taxon>
        <taxon>Actinomycetes</taxon>
        <taxon>Kitasatosporales</taxon>
        <taxon>Streptomycetaceae</taxon>
        <taxon>Streptomyces</taxon>
    </lineage>
</organism>
<gene>
    <name evidence="1" type="ORF">STVIR_8801</name>
</gene>
<name>L8NY79_STRVR</name>
<proteinExistence type="predicted"/>
<reference evidence="1 2" key="1">
    <citation type="journal article" date="2013" name="Genome Announc.">
        <title>Draft Genome Sequence of Streptomyces viridochromogenes Strain Tu57, Producer of Avilamycin.</title>
        <authorList>
            <person name="Gruning B.A."/>
            <person name="Erxleben A."/>
            <person name="Hahnlein A."/>
            <person name="Gunther S."/>
        </authorList>
    </citation>
    <scope>NUCLEOTIDE SEQUENCE [LARGE SCALE GENOMIC DNA]</scope>
    <source>
        <strain evidence="1 2">Tue57</strain>
    </source>
</reference>
<accession>L8NY79</accession>
<dbReference type="AlphaFoldDB" id="L8NY79"/>
<sequence>MRRPEDHGRLRLLDGSYTCFSCTSPGRICRRSRTGRGMDEPMAVRRVRRAVRAERLRWSHRLLRPGRTGGGRIGGR</sequence>
<evidence type="ECO:0000313" key="1">
    <source>
        <dbReference type="EMBL" id="ELS50251.1"/>
    </source>
</evidence>
<comment type="caution">
    <text evidence="1">The sequence shown here is derived from an EMBL/GenBank/DDBJ whole genome shotgun (WGS) entry which is preliminary data.</text>
</comment>